<protein>
    <submittedName>
        <fullName evidence="1">Uncharacterized protein</fullName>
    </submittedName>
</protein>
<gene>
    <name evidence="1" type="ORF">CINCED_3A004350</name>
</gene>
<evidence type="ECO:0000313" key="2">
    <source>
        <dbReference type="Proteomes" id="UP000325440"/>
    </source>
</evidence>
<keyword evidence="2" id="KW-1185">Reference proteome</keyword>
<evidence type="ECO:0000313" key="1">
    <source>
        <dbReference type="EMBL" id="VVC39808.1"/>
    </source>
</evidence>
<accession>A0A5E4N546</accession>
<proteinExistence type="predicted"/>
<dbReference type="Proteomes" id="UP000325440">
    <property type="component" value="Unassembled WGS sequence"/>
</dbReference>
<reference evidence="1 2" key="1">
    <citation type="submission" date="2019-08" db="EMBL/GenBank/DDBJ databases">
        <authorList>
            <person name="Alioto T."/>
            <person name="Alioto T."/>
            <person name="Gomez Garrido J."/>
        </authorList>
    </citation>
    <scope>NUCLEOTIDE SEQUENCE [LARGE SCALE GENOMIC DNA]</scope>
</reference>
<organism evidence="1 2">
    <name type="scientific">Cinara cedri</name>
    <dbReference type="NCBI Taxonomy" id="506608"/>
    <lineage>
        <taxon>Eukaryota</taxon>
        <taxon>Metazoa</taxon>
        <taxon>Ecdysozoa</taxon>
        <taxon>Arthropoda</taxon>
        <taxon>Hexapoda</taxon>
        <taxon>Insecta</taxon>
        <taxon>Pterygota</taxon>
        <taxon>Neoptera</taxon>
        <taxon>Paraneoptera</taxon>
        <taxon>Hemiptera</taxon>
        <taxon>Sternorrhyncha</taxon>
        <taxon>Aphidomorpha</taxon>
        <taxon>Aphidoidea</taxon>
        <taxon>Aphididae</taxon>
        <taxon>Lachninae</taxon>
        <taxon>Cinara</taxon>
    </lineage>
</organism>
<name>A0A5E4N546_9HEMI</name>
<sequence length="53" mass="6115">MEILSEVKTRRRACAKWIKTENTLRSTENNTLVENSQLNTSRLINSTACFADR</sequence>
<dbReference type="EMBL" id="CABPRJ010001897">
    <property type="protein sequence ID" value="VVC39808.1"/>
    <property type="molecule type" value="Genomic_DNA"/>
</dbReference>
<dbReference type="AlphaFoldDB" id="A0A5E4N546"/>